<reference evidence="1 2" key="1">
    <citation type="submission" date="2019-12" db="EMBL/GenBank/DDBJ databases">
        <authorList>
            <person name="Xu J."/>
        </authorList>
    </citation>
    <scope>NUCLEOTIDE SEQUENCE [LARGE SCALE GENOMIC DNA]</scope>
    <source>
        <strain evidence="1 2">HX-5-24</strain>
    </source>
</reference>
<organism evidence="1 2">
    <name type="scientific">Noviluteimonas gilva</name>
    <dbReference type="NCBI Taxonomy" id="2682097"/>
    <lineage>
        <taxon>Bacteria</taxon>
        <taxon>Pseudomonadati</taxon>
        <taxon>Pseudomonadota</taxon>
        <taxon>Gammaproteobacteria</taxon>
        <taxon>Lysobacterales</taxon>
        <taxon>Lysobacteraceae</taxon>
        <taxon>Noviluteimonas</taxon>
    </lineage>
</organism>
<name>A0A7C9HNH3_9GAMM</name>
<evidence type="ECO:0008006" key="3">
    <source>
        <dbReference type="Google" id="ProtNLM"/>
    </source>
</evidence>
<dbReference type="RefSeq" id="WP_156642704.1">
    <property type="nucleotide sequence ID" value="NZ_WOXT01000004.1"/>
</dbReference>
<protein>
    <recommendedName>
        <fullName evidence="3">DUF2946 domain-containing protein</fullName>
    </recommendedName>
</protein>
<accession>A0A7C9HNH3</accession>
<comment type="caution">
    <text evidence="1">The sequence shown here is derived from an EMBL/GenBank/DDBJ whole genome shotgun (WGS) entry which is preliminary data.</text>
</comment>
<keyword evidence="2" id="KW-1185">Reference proteome</keyword>
<sequence>MHAVSGNLTLIAALRRSRWLAVAVLFALLLRIGSVAACTQHELADLGMAPEGVTIVEKASAGSGADGLLAHAASCTHCSCHHAAAVLQSVAGMTIAVHGDGVEGRVDERASAHVPLTLRPPIG</sequence>
<proteinExistence type="predicted"/>
<gene>
    <name evidence="1" type="ORF">GN331_13165</name>
</gene>
<dbReference type="AlphaFoldDB" id="A0A7C9HNH3"/>
<dbReference type="EMBL" id="WOXT01000004">
    <property type="protein sequence ID" value="MUV15152.1"/>
    <property type="molecule type" value="Genomic_DNA"/>
</dbReference>
<dbReference type="Proteomes" id="UP000479692">
    <property type="component" value="Unassembled WGS sequence"/>
</dbReference>
<evidence type="ECO:0000313" key="1">
    <source>
        <dbReference type="EMBL" id="MUV15152.1"/>
    </source>
</evidence>
<evidence type="ECO:0000313" key="2">
    <source>
        <dbReference type="Proteomes" id="UP000479692"/>
    </source>
</evidence>